<dbReference type="InterPro" id="IPR014016">
    <property type="entry name" value="UvrD-like_ATP-bd"/>
</dbReference>
<dbReference type="Pfam" id="PF13361">
    <property type="entry name" value="UvrD_C"/>
    <property type="match status" value="1"/>
</dbReference>
<dbReference type="Gene3D" id="3.40.50.300">
    <property type="entry name" value="P-loop containing nucleotide triphosphate hydrolases"/>
    <property type="match status" value="2"/>
</dbReference>
<dbReference type="PANTHER" id="PTHR11070">
    <property type="entry name" value="UVRD / RECB / PCRA DNA HELICASE FAMILY MEMBER"/>
    <property type="match status" value="1"/>
</dbReference>
<dbReference type="PROSITE" id="PS51198">
    <property type="entry name" value="UVRD_HELICASE_ATP_BIND"/>
    <property type="match status" value="1"/>
</dbReference>
<evidence type="ECO:0000256" key="1">
    <source>
        <dbReference type="ARBA" id="ARBA00022741"/>
    </source>
</evidence>
<dbReference type="Pfam" id="PF00580">
    <property type="entry name" value="UvrD-helicase"/>
    <property type="match status" value="1"/>
</dbReference>
<feature type="domain" description="UvrD-like helicase ATP-binding" evidence="10">
    <location>
        <begin position="1"/>
        <end position="253"/>
    </location>
</feature>
<keyword evidence="1 9" id="KW-0547">Nucleotide-binding</keyword>
<evidence type="ECO:0000256" key="2">
    <source>
        <dbReference type="ARBA" id="ARBA00022801"/>
    </source>
</evidence>
<keyword evidence="4 9" id="KW-0067">ATP-binding</keyword>
<dbReference type="Proteomes" id="UP000061348">
    <property type="component" value="Unassembled WGS sequence"/>
</dbReference>
<feature type="binding site" evidence="9">
    <location>
        <begin position="22"/>
        <end position="29"/>
    </location>
    <ligand>
        <name>ATP</name>
        <dbReference type="ChEBI" id="CHEBI:30616"/>
    </ligand>
</feature>
<accession>A0A109LK33</accession>
<dbReference type="InterPro" id="IPR000212">
    <property type="entry name" value="DNA_helicase_UvrD/REP"/>
</dbReference>
<comment type="catalytic activity">
    <reaction evidence="8">
        <text>ATP + H2O = ADP + phosphate + H(+)</text>
        <dbReference type="Rhea" id="RHEA:13065"/>
        <dbReference type="ChEBI" id="CHEBI:15377"/>
        <dbReference type="ChEBI" id="CHEBI:15378"/>
        <dbReference type="ChEBI" id="CHEBI:30616"/>
        <dbReference type="ChEBI" id="CHEBI:43474"/>
        <dbReference type="ChEBI" id="CHEBI:456216"/>
        <dbReference type="EC" id="5.6.2.4"/>
    </reaction>
</comment>
<dbReference type="EMBL" id="LCYA01000048">
    <property type="protein sequence ID" value="KWV89342.1"/>
    <property type="molecule type" value="Genomic_DNA"/>
</dbReference>
<dbReference type="InterPro" id="IPR027417">
    <property type="entry name" value="P-loop_NTPase"/>
</dbReference>
<comment type="caution">
    <text evidence="11">The sequence shown here is derived from an EMBL/GenBank/DDBJ whole genome shotgun (WGS) entry which is preliminary data.</text>
</comment>
<reference evidence="11 12" key="1">
    <citation type="submission" date="2015-05" db="EMBL/GenBank/DDBJ databases">
        <title>A genomic and transcriptomic approach to investigate the blue pigment phenotype in Pseudomonas fluorescens.</title>
        <authorList>
            <person name="Andreani N.A."/>
            <person name="Cardazzo B."/>
        </authorList>
    </citation>
    <scope>NUCLEOTIDE SEQUENCE [LARGE SCALE GENOMIC DNA]</scope>
    <source>
        <strain evidence="11 12">Ps_22</strain>
    </source>
</reference>
<evidence type="ECO:0000256" key="6">
    <source>
        <dbReference type="ARBA" id="ARBA00034617"/>
    </source>
</evidence>
<dbReference type="SUPFAM" id="SSF52540">
    <property type="entry name" value="P-loop containing nucleoside triphosphate hydrolases"/>
    <property type="match status" value="1"/>
</dbReference>
<evidence type="ECO:0000256" key="4">
    <source>
        <dbReference type="ARBA" id="ARBA00022840"/>
    </source>
</evidence>
<dbReference type="RefSeq" id="WP_060763791.1">
    <property type="nucleotide sequence ID" value="NZ_LCYA01000048.1"/>
</dbReference>
<proteinExistence type="predicted"/>
<gene>
    <name evidence="11" type="primary">addA</name>
    <name evidence="11" type="ORF">PFLmoz3_00978</name>
</gene>
<keyword evidence="2 9" id="KW-0378">Hydrolase</keyword>
<evidence type="ECO:0000313" key="12">
    <source>
        <dbReference type="Proteomes" id="UP000061348"/>
    </source>
</evidence>
<dbReference type="AlphaFoldDB" id="A0A109LK33"/>
<dbReference type="GO" id="GO:0005524">
    <property type="term" value="F:ATP binding"/>
    <property type="evidence" value="ECO:0007669"/>
    <property type="project" value="UniProtKB-UniRule"/>
</dbReference>
<sequence>MKSTAEQLPIIEYQGDHLVVKAYAGCGKTTTLVAYANHHSHLRMLYLAYNRAIRDEGAEKFPKNVVCKTSHQLAWPQFGRHYQHKLGNIRLTDAAGLLKTRNWGDVRDAIAVLNAYLSSADEEISEAHYFAALSEEEAAEHGADHLDRTINSAQKLWDEMIDTESKFPCQHDAYLKLFQLSNPQLPYDVILFDEAQDSNPVTASLVAGQKARKIFVGDKWQQIYRWRGAENALDTQIVQGAASMFLTNSFRFGPMIAGVANAILKQQGETRPLVGYGARDKVTTSLPSGCNHYTVLNRTVIGVIMTAIDAVSDGQVVYWNGGIEAYQISDLEDVYHLKVGRKDEIRNKRLFGQFSDFGGFAEAAEESKDAEMNRMLRILKEHNDIPKLIAALRRNSTDDPLDADVIVSTCHRSKGLEWDVVVLEEDFPDIFDEEKITPDQRIDELNLLYVAATRAKKVLVINSITQVVIQKSHAEAKREMEAAAGQRA</sequence>
<dbReference type="GO" id="GO:0003677">
    <property type="term" value="F:DNA binding"/>
    <property type="evidence" value="ECO:0007669"/>
    <property type="project" value="InterPro"/>
</dbReference>
<dbReference type="EC" id="5.6.2.4" evidence="7"/>
<dbReference type="GO" id="GO:0000724">
    <property type="term" value="P:double-strand break repair via homologous recombination"/>
    <property type="evidence" value="ECO:0007669"/>
    <property type="project" value="TreeGrafter"/>
</dbReference>
<protein>
    <recommendedName>
        <fullName evidence="7">DNA 3'-5' helicase</fullName>
        <ecNumber evidence="7">5.6.2.4</ecNumber>
    </recommendedName>
</protein>
<dbReference type="GO" id="GO:0031297">
    <property type="term" value="P:replication fork processing"/>
    <property type="evidence" value="ECO:0007669"/>
    <property type="project" value="TreeGrafter"/>
</dbReference>
<dbReference type="GO" id="GO:0043138">
    <property type="term" value="F:3'-5' DNA helicase activity"/>
    <property type="evidence" value="ECO:0007669"/>
    <property type="project" value="UniProtKB-EC"/>
</dbReference>
<name>A0A109LK33_PSEFL</name>
<evidence type="ECO:0000256" key="5">
    <source>
        <dbReference type="ARBA" id="ARBA00023235"/>
    </source>
</evidence>
<dbReference type="GO" id="GO:0016887">
    <property type="term" value="F:ATP hydrolysis activity"/>
    <property type="evidence" value="ECO:0007669"/>
    <property type="project" value="RHEA"/>
</dbReference>
<dbReference type="PANTHER" id="PTHR11070:SF30">
    <property type="entry name" value="F-BOX DNA HELICASE 1"/>
    <property type="match status" value="1"/>
</dbReference>
<organism evidence="11 12">
    <name type="scientific">Pseudomonas fluorescens</name>
    <dbReference type="NCBI Taxonomy" id="294"/>
    <lineage>
        <taxon>Bacteria</taxon>
        <taxon>Pseudomonadati</taxon>
        <taxon>Pseudomonadota</taxon>
        <taxon>Gammaproteobacteria</taxon>
        <taxon>Pseudomonadales</taxon>
        <taxon>Pseudomonadaceae</taxon>
        <taxon>Pseudomonas</taxon>
    </lineage>
</organism>
<comment type="catalytic activity">
    <reaction evidence="6">
        <text>Couples ATP hydrolysis with the unwinding of duplex DNA by translocating in the 3'-5' direction.</text>
        <dbReference type="EC" id="5.6.2.4"/>
    </reaction>
</comment>
<evidence type="ECO:0000256" key="9">
    <source>
        <dbReference type="PROSITE-ProRule" id="PRU00560"/>
    </source>
</evidence>
<evidence type="ECO:0000256" key="8">
    <source>
        <dbReference type="ARBA" id="ARBA00048988"/>
    </source>
</evidence>
<keyword evidence="5" id="KW-0413">Isomerase</keyword>
<evidence type="ECO:0000313" key="11">
    <source>
        <dbReference type="EMBL" id="KWV89342.1"/>
    </source>
</evidence>
<dbReference type="PATRIC" id="fig|294.194.peg.1126"/>
<dbReference type="InterPro" id="IPR014017">
    <property type="entry name" value="DNA_helicase_UvrD-like_C"/>
</dbReference>
<evidence type="ECO:0000256" key="3">
    <source>
        <dbReference type="ARBA" id="ARBA00022806"/>
    </source>
</evidence>
<evidence type="ECO:0000256" key="7">
    <source>
        <dbReference type="ARBA" id="ARBA00034808"/>
    </source>
</evidence>
<keyword evidence="3 9" id="KW-0347">Helicase</keyword>
<evidence type="ECO:0000259" key="10">
    <source>
        <dbReference type="PROSITE" id="PS51198"/>
    </source>
</evidence>